<reference evidence="9 10" key="1">
    <citation type="journal article" date="2019" name="Nat. Microbiol.">
        <title>Mediterranean grassland soil C-N compound turnover is dependent on rainfall and depth, and is mediated by genomically divergent microorganisms.</title>
        <authorList>
            <person name="Diamond S."/>
            <person name="Andeer P.F."/>
            <person name="Li Z."/>
            <person name="Crits-Christoph A."/>
            <person name="Burstein D."/>
            <person name="Anantharaman K."/>
            <person name="Lane K.R."/>
            <person name="Thomas B.C."/>
            <person name="Pan C."/>
            <person name="Northen T.R."/>
            <person name="Banfield J.F."/>
        </authorList>
    </citation>
    <scope>NUCLEOTIDE SEQUENCE [LARGE SCALE GENOMIC DNA]</scope>
    <source>
        <strain evidence="9">WS_11</strain>
    </source>
</reference>
<keyword evidence="5" id="KW-0802">TPR repeat</keyword>
<dbReference type="Pfam" id="PF13432">
    <property type="entry name" value="TPR_16"/>
    <property type="match status" value="2"/>
</dbReference>
<dbReference type="PROSITE" id="PS00108">
    <property type="entry name" value="PROTEIN_KINASE_ST"/>
    <property type="match status" value="1"/>
</dbReference>
<dbReference type="InterPro" id="IPR017441">
    <property type="entry name" value="Protein_kinase_ATP_BS"/>
</dbReference>
<feature type="binding site" evidence="6">
    <location>
        <position position="35"/>
    </location>
    <ligand>
        <name>ATP</name>
        <dbReference type="ChEBI" id="CHEBI:30616"/>
    </ligand>
</feature>
<dbReference type="PANTHER" id="PTHR43289">
    <property type="entry name" value="MITOGEN-ACTIVATED PROTEIN KINASE KINASE KINASE 20-RELATED"/>
    <property type="match status" value="1"/>
</dbReference>
<protein>
    <submittedName>
        <fullName evidence="9">Tetratricopeptide repeat protein</fullName>
    </submittedName>
</protein>
<dbReference type="EMBL" id="VBPB01000021">
    <property type="protein sequence ID" value="TMQ74020.1"/>
    <property type="molecule type" value="Genomic_DNA"/>
</dbReference>
<dbReference type="InterPro" id="IPR019734">
    <property type="entry name" value="TPR_rpt"/>
</dbReference>
<dbReference type="SUPFAM" id="SSF56112">
    <property type="entry name" value="Protein kinase-like (PK-like)"/>
    <property type="match status" value="1"/>
</dbReference>
<dbReference type="InterPro" id="IPR011009">
    <property type="entry name" value="Kinase-like_dom_sf"/>
</dbReference>
<feature type="repeat" description="TPR" evidence="5">
    <location>
        <begin position="555"/>
        <end position="588"/>
    </location>
</feature>
<dbReference type="InterPro" id="IPR008271">
    <property type="entry name" value="Ser/Thr_kinase_AS"/>
</dbReference>
<dbReference type="Proteomes" id="UP000319771">
    <property type="component" value="Unassembled WGS sequence"/>
</dbReference>
<dbReference type="Gene3D" id="3.30.200.20">
    <property type="entry name" value="Phosphorylase Kinase, domain 1"/>
    <property type="match status" value="1"/>
</dbReference>
<evidence type="ECO:0000256" key="2">
    <source>
        <dbReference type="ARBA" id="ARBA00022741"/>
    </source>
</evidence>
<dbReference type="GO" id="GO:0004674">
    <property type="term" value="F:protein serine/threonine kinase activity"/>
    <property type="evidence" value="ECO:0007669"/>
    <property type="project" value="TreeGrafter"/>
</dbReference>
<dbReference type="Pfam" id="PF00069">
    <property type="entry name" value="Pkinase"/>
    <property type="match status" value="1"/>
</dbReference>
<evidence type="ECO:0000256" key="5">
    <source>
        <dbReference type="PROSITE-ProRule" id="PRU00339"/>
    </source>
</evidence>
<dbReference type="SMART" id="SM00220">
    <property type="entry name" value="S_TKc"/>
    <property type="match status" value="1"/>
</dbReference>
<dbReference type="AlphaFoldDB" id="A0A538UDT1"/>
<dbReference type="Gene3D" id="1.25.40.10">
    <property type="entry name" value="Tetratricopeptide repeat domain"/>
    <property type="match status" value="2"/>
</dbReference>
<keyword evidence="7" id="KW-0472">Membrane</keyword>
<dbReference type="PROSITE" id="PS50011">
    <property type="entry name" value="PROTEIN_KINASE_DOM"/>
    <property type="match status" value="1"/>
</dbReference>
<feature type="domain" description="Protein kinase" evidence="8">
    <location>
        <begin position="6"/>
        <end position="272"/>
    </location>
</feature>
<feature type="transmembrane region" description="Helical" evidence="7">
    <location>
        <begin position="302"/>
        <end position="320"/>
    </location>
</feature>
<organism evidence="9 10">
    <name type="scientific">Eiseniibacteriota bacterium</name>
    <dbReference type="NCBI Taxonomy" id="2212470"/>
    <lineage>
        <taxon>Bacteria</taxon>
        <taxon>Candidatus Eiseniibacteriota</taxon>
    </lineage>
</organism>
<dbReference type="PROSITE" id="PS00107">
    <property type="entry name" value="PROTEIN_KINASE_ATP"/>
    <property type="match status" value="1"/>
</dbReference>
<evidence type="ECO:0000256" key="6">
    <source>
        <dbReference type="PROSITE-ProRule" id="PRU10141"/>
    </source>
</evidence>
<feature type="repeat" description="TPR" evidence="5">
    <location>
        <begin position="657"/>
        <end position="690"/>
    </location>
</feature>
<keyword evidence="4 6" id="KW-0067">ATP-binding</keyword>
<evidence type="ECO:0000313" key="10">
    <source>
        <dbReference type="Proteomes" id="UP000319771"/>
    </source>
</evidence>
<dbReference type="SUPFAM" id="SSF48452">
    <property type="entry name" value="TPR-like"/>
    <property type="match status" value="2"/>
</dbReference>
<gene>
    <name evidence="9" type="ORF">E6K81_01660</name>
</gene>
<name>A0A538UDT1_UNCEI</name>
<dbReference type="PROSITE" id="PS50005">
    <property type="entry name" value="TPR"/>
    <property type="match status" value="2"/>
</dbReference>
<dbReference type="CDD" id="cd14014">
    <property type="entry name" value="STKc_PknB_like"/>
    <property type="match status" value="1"/>
</dbReference>
<accession>A0A538UDT1</accession>
<dbReference type="GO" id="GO:0005524">
    <property type="term" value="F:ATP binding"/>
    <property type="evidence" value="ECO:0007669"/>
    <property type="project" value="UniProtKB-UniRule"/>
</dbReference>
<evidence type="ECO:0000256" key="4">
    <source>
        <dbReference type="ARBA" id="ARBA00022840"/>
    </source>
</evidence>
<keyword evidence="3" id="KW-0418">Kinase</keyword>
<keyword evidence="2 6" id="KW-0547">Nucleotide-binding</keyword>
<evidence type="ECO:0000313" key="9">
    <source>
        <dbReference type="EMBL" id="TMQ74020.1"/>
    </source>
</evidence>
<evidence type="ECO:0000256" key="7">
    <source>
        <dbReference type="SAM" id="Phobius"/>
    </source>
</evidence>
<sequence>MIIGRFRVEQILGRGGGGEVLLAQDTLLHRRVALKRLGSDEGKDATRRTSVLREARRASQINDRRIAAIYDVLELDDDVLIVMEYVEGTTLRARMTGPVPLEEFWGLASQCLEALAAAHAHGVIHRDIKPENLMLAADGQIKILDFGIARHTETPAGATGTVPLTTTATGERVISGTPQYMAPEACYGGRIDERTDIFSLGVVFYELLTGLQPFMGPTLDVVFQRVMTAIPPPVAEANPAAGPALSEAIAKMLAKDPDHRQASCREVLEDLVRARAAVGTVPAPHPPAARPAAPARRAPRRAILAVAMVVVAVAAGLVLGPGRHWLQPALPADRNLAVLAPMTPGATDDFANFALGAIELLHGRLQRHQAEPGFQIASFREGVEAHLQTADDAHKVLGTNLVLTTTLAQGTDRFRATVALQDAVRGRTLHSRTIETPASQPFDFLDGIERESVAMLGLAGGRAQAAPPPRVRGPGTLRFLAQGIGRLRRAQTEADARRAADDLELACRAEPEAALARAWLATAQLRTYTLGKDRGWLDRAGVSAREAIGLDSTCAEAHRSLASVLEAAKDAPASLVELRRAVELNPNDDDACYRLGRTHHRIGRTEEEKGIYVATIARRPHCWQPYWWLGLWNFREGHVEEAIAAYRQMIRRAPDLYRGYESLGGVLVLHGDYTRAIDTLRHSIALRPSKIAFDNLGTAYFNTGRLDDAIAAYNQSFQFGFATYGSWVNLGDAYYWLRNRQDQAAEAYRQGIRLGREEAADRAQRGVTFDVMIPANLATVFPKLGAPDSARVYLNRALEADSTNAMVMCCAALTFWQLAEKDRAIKWLVKAVQGGYPVAWLRDSPVFREWRDQEGFRALIADAASPQAAPHAEGGRQ</sequence>
<dbReference type="InterPro" id="IPR011990">
    <property type="entry name" value="TPR-like_helical_dom_sf"/>
</dbReference>
<keyword evidence="7" id="KW-1133">Transmembrane helix</keyword>
<keyword evidence="7" id="KW-0812">Transmembrane</keyword>
<dbReference type="PANTHER" id="PTHR43289:SF6">
    <property type="entry name" value="SERINE_THREONINE-PROTEIN KINASE NEKL-3"/>
    <property type="match status" value="1"/>
</dbReference>
<dbReference type="Gene3D" id="1.10.510.10">
    <property type="entry name" value="Transferase(Phosphotransferase) domain 1"/>
    <property type="match status" value="1"/>
</dbReference>
<evidence type="ECO:0000259" key="8">
    <source>
        <dbReference type="PROSITE" id="PS50011"/>
    </source>
</evidence>
<dbReference type="InterPro" id="IPR000719">
    <property type="entry name" value="Prot_kinase_dom"/>
</dbReference>
<comment type="caution">
    <text evidence="9">The sequence shown here is derived from an EMBL/GenBank/DDBJ whole genome shotgun (WGS) entry which is preliminary data.</text>
</comment>
<proteinExistence type="predicted"/>
<dbReference type="SMART" id="SM00028">
    <property type="entry name" value="TPR"/>
    <property type="match status" value="7"/>
</dbReference>
<keyword evidence="1" id="KW-0808">Transferase</keyword>
<evidence type="ECO:0000256" key="1">
    <source>
        <dbReference type="ARBA" id="ARBA00022679"/>
    </source>
</evidence>
<evidence type="ECO:0000256" key="3">
    <source>
        <dbReference type="ARBA" id="ARBA00022777"/>
    </source>
</evidence>